<evidence type="ECO:0000313" key="2">
    <source>
        <dbReference type="Proteomes" id="UP000266934"/>
    </source>
</evidence>
<dbReference type="Proteomes" id="UP000266934">
    <property type="component" value="Chromosome"/>
</dbReference>
<protein>
    <recommendedName>
        <fullName evidence="3">DUF3126 domain-containing protein</fullName>
    </recommendedName>
</protein>
<organism evidence="1 2">
    <name type="scientific">Blastochloris tepida</name>
    <dbReference type="NCBI Taxonomy" id="2233851"/>
    <lineage>
        <taxon>Bacteria</taxon>
        <taxon>Pseudomonadati</taxon>
        <taxon>Pseudomonadota</taxon>
        <taxon>Alphaproteobacteria</taxon>
        <taxon>Hyphomicrobiales</taxon>
        <taxon>Blastochloridaceae</taxon>
        <taxon>Blastochloris</taxon>
    </lineage>
</organism>
<dbReference type="OrthoDB" id="7632283at2"/>
<dbReference type="RefSeq" id="WP_126398742.1">
    <property type="nucleotide sequence ID" value="NZ_AP018907.1"/>
</dbReference>
<dbReference type="EMBL" id="AP018907">
    <property type="protein sequence ID" value="BBF92684.1"/>
    <property type="molecule type" value="Genomic_DNA"/>
</dbReference>
<proteinExistence type="predicted"/>
<evidence type="ECO:0000313" key="1">
    <source>
        <dbReference type="EMBL" id="BBF92684.1"/>
    </source>
</evidence>
<dbReference type="KEGG" id="blag:BLTE_13690"/>
<dbReference type="Pfam" id="PF11324">
    <property type="entry name" value="DUF3126"/>
    <property type="match status" value="1"/>
</dbReference>
<dbReference type="InterPro" id="IPR021473">
    <property type="entry name" value="DUF3126"/>
</dbReference>
<accession>A0A348FZF1</accession>
<name>A0A348FZF1_9HYPH</name>
<dbReference type="AlphaFoldDB" id="A0A348FZF1"/>
<keyword evidence="2" id="KW-1185">Reference proteome</keyword>
<evidence type="ECO:0008006" key="3">
    <source>
        <dbReference type="Google" id="ProtNLM"/>
    </source>
</evidence>
<reference evidence="1 2" key="1">
    <citation type="submission" date="2018-08" db="EMBL/GenBank/DDBJ databases">
        <title>Complete genome sequencing of Blastochloris tepida GI.</title>
        <authorList>
            <person name="Tsukatani Y."/>
            <person name="Mori H."/>
        </authorList>
    </citation>
    <scope>NUCLEOTIDE SEQUENCE [LARGE SCALE GENOMIC DNA]</scope>
    <source>
        <strain evidence="1 2">GI</strain>
    </source>
</reference>
<sequence length="70" mass="8067">MDAKEISKLDRYLKRLFNNASVKVRARPQKKDSAELYIGDEFVGVLFRDDEDGDLSYNLQIAILDTDLDD</sequence>
<gene>
    <name evidence="1" type="ORF">BLTE_13690</name>
</gene>